<keyword evidence="7" id="KW-1185">Reference proteome</keyword>
<accession>A0A6A6WTF2</accession>
<dbReference type="Pfam" id="PF04479">
    <property type="entry name" value="RTA1"/>
    <property type="match status" value="1"/>
</dbReference>
<organism evidence="6 7">
    <name type="scientific">Melanomma pulvis-pyrius CBS 109.77</name>
    <dbReference type="NCBI Taxonomy" id="1314802"/>
    <lineage>
        <taxon>Eukaryota</taxon>
        <taxon>Fungi</taxon>
        <taxon>Dikarya</taxon>
        <taxon>Ascomycota</taxon>
        <taxon>Pezizomycotina</taxon>
        <taxon>Dothideomycetes</taxon>
        <taxon>Pleosporomycetidae</taxon>
        <taxon>Pleosporales</taxon>
        <taxon>Melanommataceae</taxon>
        <taxon>Melanomma</taxon>
    </lineage>
</organism>
<feature type="transmembrane region" description="Helical" evidence="5">
    <location>
        <begin position="116"/>
        <end position="139"/>
    </location>
</feature>
<dbReference type="GO" id="GO:0016020">
    <property type="term" value="C:membrane"/>
    <property type="evidence" value="ECO:0007669"/>
    <property type="project" value="UniProtKB-SubCell"/>
</dbReference>
<reference evidence="6" key="1">
    <citation type="journal article" date="2020" name="Stud. Mycol.">
        <title>101 Dothideomycetes genomes: a test case for predicting lifestyles and emergence of pathogens.</title>
        <authorList>
            <person name="Haridas S."/>
            <person name="Albert R."/>
            <person name="Binder M."/>
            <person name="Bloem J."/>
            <person name="Labutti K."/>
            <person name="Salamov A."/>
            <person name="Andreopoulos B."/>
            <person name="Baker S."/>
            <person name="Barry K."/>
            <person name="Bills G."/>
            <person name="Bluhm B."/>
            <person name="Cannon C."/>
            <person name="Castanera R."/>
            <person name="Culley D."/>
            <person name="Daum C."/>
            <person name="Ezra D."/>
            <person name="Gonzalez J."/>
            <person name="Henrissat B."/>
            <person name="Kuo A."/>
            <person name="Liang C."/>
            <person name="Lipzen A."/>
            <person name="Lutzoni F."/>
            <person name="Magnuson J."/>
            <person name="Mondo S."/>
            <person name="Nolan M."/>
            <person name="Ohm R."/>
            <person name="Pangilinan J."/>
            <person name="Park H.-J."/>
            <person name="Ramirez L."/>
            <person name="Alfaro M."/>
            <person name="Sun H."/>
            <person name="Tritt A."/>
            <person name="Yoshinaga Y."/>
            <person name="Zwiers L.-H."/>
            <person name="Turgeon B."/>
            <person name="Goodwin S."/>
            <person name="Spatafora J."/>
            <person name="Crous P."/>
            <person name="Grigoriev I."/>
        </authorList>
    </citation>
    <scope>NUCLEOTIDE SEQUENCE</scope>
    <source>
        <strain evidence="6">CBS 109.77</strain>
    </source>
</reference>
<evidence type="ECO:0000256" key="2">
    <source>
        <dbReference type="ARBA" id="ARBA00022692"/>
    </source>
</evidence>
<dbReference type="OrthoDB" id="3358017at2759"/>
<feature type="transmembrane region" description="Helical" evidence="5">
    <location>
        <begin position="12"/>
        <end position="33"/>
    </location>
</feature>
<evidence type="ECO:0000256" key="4">
    <source>
        <dbReference type="ARBA" id="ARBA00023136"/>
    </source>
</evidence>
<dbReference type="Proteomes" id="UP000799757">
    <property type="component" value="Unassembled WGS sequence"/>
</dbReference>
<protein>
    <submittedName>
        <fullName evidence="6">RTA1 like protein</fullName>
    </submittedName>
</protein>
<sequence>MTFDFVMFRYRPSLVGAIVSLTIFFILSGLHFWQWFRTRQIIILCVVLGALGEVGGYATRIGCHFNNKNWAGFIVQGVLILTGPLFFAATIYMMLGRTIRLAGGEDVSIIKPKWCTRLFLTADISTLIIQGLGGSIMGTMQLALAIAGEKIIIAGLSLQVATFVAFIIVATDFHIRMNRKARNTSVADASDEWRKMLWILYSVSSLILFRCIFRLIEYSMGNASYLMAHEWCLYVFDTVPMVFVLILMLILQPTKYFPATEKRLSGEDCEELRAISSTG</sequence>
<comment type="subcellular location">
    <subcellularLocation>
        <location evidence="1">Membrane</location>
        <topology evidence="1">Multi-pass membrane protein</topology>
    </subcellularLocation>
</comment>
<keyword evidence="3 5" id="KW-1133">Transmembrane helix</keyword>
<keyword evidence="4 5" id="KW-0472">Membrane</keyword>
<proteinExistence type="predicted"/>
<evidence type="ECO:0000256" key="1">
    <source>
        <dbReference type="ARBA" id="ARBA00004141"/>
    </source>
</evidence>
<feature type="transmembrane region" description="Helical" evidence="5">
    <location>
        <begin position="70"/>
        <end position="95"/>
    </location>
</feature>
<evidence type="ECO:0000313" key="6">
    <source>
        <dbReference type="EMBL" id="KAF2787198.1"/>
    </source>
</evidence>
<dbReference type="EMBL" id="MU002349">
    <property type="protein sequence ID" value="KAF2787198.1"/>
    <property type="molecule type" value="Genomic_DNA"/>
</dbReference>
<dbReference type="PANTHER" id="PTHR31465">
    <property type="entry name" value="PROTEIN RTA1-RELATED"/>
    <property type="match status" value="1"/>
</dbReference>
<name>A0A6A6WTF2_9PLEO</name>
<evidence type="ECO:0000256" key="3">
    <source>
        <dbReference type="ARBA" id="ARBA00022989"/>
    </source>
</evidence>
<evidence type="ECO:0000313" key="7">
    <source>
        <dbReference type="Proteomes" id="UP000799757"/>
    </source>
</evidence>
<feature type="transmembrane region" description="Helical" evidence="5">
    <location>
        <begin position="228"/>
        <end position="251"/>
    </location>
</feature>
<keyword evidence="2 5" id="KW-0812">Transmembrane</keyword>
<gene>
    <name evidence="6" type="ORF">K505DRAFT_258234</name>
</gene>
<feature type="transmembrane region" description="Helical" evidence="5">
    <location>
        <begin position="151"/>
        <end position="175"/>
    </location>
</feature>
<dbReference type="InterPro" id="IPR007568">
    <property type="entry name" value="RTA1"/>
</dbReference>
<feature type="transmembrane region" description="Helical" evidence="5">
    <location>
        <begin position="196"/>
        <end position="216"/>
    </location>
</feature>
<feature type="transmembrane region" description="Helical" evidence="5">
    <location>
        <begin position="40"/>
        <end position="58"/>
    </location>
</feature>
<dbReference type="PANTHER" id="PTHR31465:SF27">
    <property type="entry name" value="DOMAIN PROTEIN, PUTATIVE (AFU_ORTHOLOGUE AFUA_3G01030)-RELATED"/>
    <property type="match status" value="1"/>
</dbReference>
<dbReference type="AlphaFoldDB" id="A0A6A6WTF2"/>
<evidence type="ECO:0000256" key="5">
    <source>
        <dbReference type="SAM" id="Phobius"/>
    </source>
</evidence>